<keyword evidence="2" id="KW-0472">Membrane</keyword>
<feature type="region of interest" description="Disordered" evidence="1">
    <location>
        <begin position="52"/>
        <end position="91"/>
    </location>
</feature>
<feature type="transmembrane region" description="Helical" evidence="2">
    <location>
        <begin position="12"/>
        <end position="39"/>
    </location>
</feature>
<reference evidence="3" key="1">
    <citation type="journal article" date="2022" name="Plant J.">
        <title>Strategies of tolerance reflected in two North American maple genomes.</title>
        <authorList>
            <person name="McEvoy S.L."/>
            <person name="Sezen U.U."/>
            <person name="Trouern-Trend A."/>
            <person name="McMahon S.M."/>
            <person name="Schaberg P.G."/>
            <person name="Yang J."/>
            <person name="Wegrzyn J.L."/>
            <person name="Swenson N.G."/>
        </authorList>
    </citation>
    <scope>NUCLEOTIDE SEQUENCE</scope>
    <source>
        <strain evidence="3">91603</strain>
    </source>
</reference>
<keyword evidence="2" id="KW-1133">Transmembrane helix</keyword>
<dbReference type="AlphaFoldDB" id="A0AAD5NGR6"/>
<accession>A0AAD5NGR6</accession>
<protein>
    <recommendedName>
        <fullName evidence="5">Transmembrane protein</fullName>
    </recommendedName>
</protein>
<comment type="caution">
    <text evidence="3">The sequence shown here is derived from an EMBL/GenBank/DDBJ whole genome shotgun (WGS) entry which is preliminary data.</text>
</comment>
<proteinExistence type="predicted"/>
<keyword evidence="4" id="KW-1185">Reference proteome</keyword>
<evidence type="ECO:0000256" key="2">
    <source>
        <dbReference type="SAM" id="Phobius"/>
    </source>
</evidence>
<name>A0AAD5NGR6_ACENE</name>
<dbReference type="EMBL" id="JAJSOW010000106">
    <property type="protein sequence ID" value="KAI9159760.1"/>
    <property type="molecule type" value="Genomic_DNA"/>
</dbReference>
<dbReference type="Proteomes" id="UP001064489">
    <property type="component" value="Chromosome 2"/>
</dbReference>
<organism evidence="3 4">
    <name type="scientific">Acer negundo</name>
    <name type="common">Box elder</name>
    <dbReference type="NCBI Taxonomy" id="4023"/>
    <lineage>
        <taxon>Eukaryota</taxon>
        <taxon>Viridiplantae</taxon>
        <taxon>Streptophyta</taxon>
        <taxon>Embryophyta</taxon>
        <taxon>Tracheophyta</taxon>
        <taxon>Spermatophyta</taxon>
        <taxon>Magnoliopsida</taxon>
        <taxon>eudicotyledons</taxon>
        <taxon>Gunneridae</taxon>
        <taxon>Pentapetalae</taxon>
        <taxon>rosids</taxon>
        <taxon>malvids</taxon>
        <taxon>Sapindales</taxon>
        <taxon>Sapindaceae</taxon>
        <taxon>Hippocastanoideae</taxon>
        <taxon>Acereae</taxon>
        <taxon>Acer</taxon>
    </lineage>
</organism>
<sequence length="91" mass="9915">MSSMAQLRSQTLSGLGFGVDVVFFGLLLVMMMVMELILVDGTLETSLALEDEERSAQEAGSPIQCRPPHPKKRKELGHQRDAGLAASTQKE</sequence>
<evidence type="ECO:0000313" key="4">
    <source>
        <dbReference type="Proteomes" id="UP001064489"/>
    </source>
</evidence>
<evidence type="ECO:0000256" key="1">
    <source>
        <dbReference type="SAM" id="MobiDB-lite"/>
    </source>
</evidence>
<keyword evidence="2" id="KW-0812">Transmembrane</keyword>
<evidence type="ECO:0000313" key="3">
    <source>
        <dbReference type="EMBL" id="KAI9159760.1"/>
    </source>
</evidence>
<evidence type="ECO:0008006" key="5">
    <source>
        <dbReference type="Google" id="ProtNLM"/>
    </source>
</evidence>
<gene>
    <name evidence="3" type="ORF">LWI28_001682</name>
</gene>
<reference evidence="3" key="2">
    <citation type="submission" date="2023-02" db="EMBL/GenBank/DDBJ databases">
        <authorList>
            <person name="Swenson N.G."/>
            <person name="Wegrzyn J.L."/>
            <person name="Mcevoy S.L."/>
        </authorList>
    </citation>
    <scope>NUCLEOTIDE SEQUENCE</scope>
    <source>
        <strain evidence="3">91603</strain>
        <tissue evidence="3">Leaf</tissue>
    </source>
</reference>